<dbReference type="Proteomes" id="UP000256561">
    <property type="component" value="Unassembled WGS sequence"/>
</dbReference>
<dbReference type="InterPro" id="IPR016181">
    <property type="entry name" value="Acyl_CoA_acyltransferase"/>
</dbReference>
<organism evidence="1 2">
    <name type="scientific">Alteromonas aestuariivivens</name>
    <dbReference type="NCBI Taxonomy" id="1938339"/>
    <lineage>
        <taxon>Bacteria</taxon>
        <taxon>Pseudomonadati</taxon>
        <taxon>Pseudomonadota</taxon>
        <taxon>Gammaproteobacteria</taxon>
        <taxon>Alteromonadales</taxon>
        <taxon>Alteromonadaceae</taxon>
        <taxon>Alteromonas/Salinimonas group</taxon>
        <taxon>Alteromonas</taxon>
    </lineage>
</organism>
<protein>
    <submittedName>
        <fullName evidence="1">PEP-CTERM/exosortase system-associated acyltransferase</fullName>
    </submittedName>
</protein>
<evidence type="ECO:0000313" key="2">
    <source>
        <dbReference type="Proteomes" id="UP000256561"/>
    </source>
</evidence>
<dbReference type="Gene3D" id="3.40.630.30">
    <property type="match status" value="1"/>
</dbReference>
<name>A0A3D8M9R1_9ALTE</name>
<reference evidence="2" key="1">
    <citation type="submission" date="2018-08" db="EMBL/GenBank/DDBJ databases">
        <authorList>
            <person name="Zhang J."/>
            <person name="Du Z.-J."/>
        </authorList>
    </citation>
    <scope>NUCLEOTIDE SEQUENCE [LARGE SCALE GENOMIC DNA]</scope>
    <source>
        <strain evidence="2">KCTC 52655</strain>
    </source>
</reference>
<accession>A0A3D8M9R1</accession>
<keyword evidence="1" id="KW-0012">Acyltransferase</keyword>
<keyword evidence="1" id="KW-0808">Transferase</keyword>
<dbReference type="AlphaFoldDB" id="A0A3D8M9R1"/>
<gene>
    <name evidence="1" type="ORF">DXV75_08195</name>
</gene>
<sequence length="272" mass="30968">MRPVINHRISKTVDEVTDHFFSHFSLVVATSEQQRQVCYQTRHKVYCEEMQFEPCCADRIEQDDFDAYAISCYITHKATGDCAGTIRLVIPQTSEQVLPLEQVWSEAGHASLSLSSSVGPYCELSRLAIPRRFRRRQSDCQFSAVAGKGDEATFKTLEPGRHFPYLSVALYFLAACLCMQKGIEQVYVMMEPKLARRLKMLGVNFVQIGKPIQYRGIRAPYMLSVDEFQAQIPVSLQRFQQRIMDYLQATYEPALVDALPRLASSFKSQNAA</sequence>
<dbReference type="InterPro" id="IPR022484">
    <property type="entry name" value="PEP-CTERM/exosrtase_acylTfrase"/>
</dbReference>
<dbReference type="Pfam" id="PF13444">
    <property type="entry name" value="Acetyltransf_5"/>
    <property type="match status" value="1"/>
</dbReference>
<keyword evidence="2" id="KW-1185">Reference proteome</keyword>
<dbReference type="SUPFAM" id="SSF55729">
    <property type="entry name" value="Acyl-CoA N-acyltransferases (Nat)"/>
    <property type="match status" value="1"/>
</dbReference>
<evidence type="ECO:0000313" key="1">
    <source>
        <dbReference type="EMBL" id="RDV26050.1"/>
    </source>
</evidence>
<dbReference type="EMBL" id="QRHA01000005">
    <property type="protein sequence ID" value="RDV26050.1"/>
    <property type="molecule type" value="Genomic_DNA"/>
</dbReference>
<dbReference type="NCBIfam" id="TIGR03694">
    <property type="entry name" value="exosort_acyl"/>
    <property type="match status" value="1"/>
</dbReference>
<proteinExistence type="predicted"/>
<comment type="caution">
    <text evidence="1">The sequence shown here is derived from an EMBL/GenBank/DDBJ whole genome shotgun (WGS) entry which is preliminary data.</text>
</comment>
<dbReference type="GO" id="GO:0016746">
    <property type="term" value="F:acyltransferase activity"/>
    <property type="evidence" value="ECO:0007669"/>
    <property type="project" value="UniProtKB-KW"/>
</dbReference>